<gene>
    <name evidence="1" type="ORF">AXF42_Ash015912</name>
</gene>
<keyword evidence="2" id="KW-1185">Reference proteome</keyword>
<dbReference type="AlphaFoldDB" id="A0A2I0AWD4"/>
<evidence type="ECO:0000313" key="1">
    <source>
        <dbReference type="EMBL" id="PKA59854.1"/>
    </source>
</evidence>
<proteinExistence type="predicted"/>
<reference evidence="1 2" key="1">
    <citation type="journal article" date="2017" name="Nature">
        <title>The Apostasia genome and the evolution of orchids.</title>
        <authorList>
            <person name="Zhang G.Q."/>
            <person name="Liu K.W."/>
            <person name="Li Z."/>
            <person name="Lohaus R."/>
            <person name="Hsiao Y.Y."/>
            <person name="Niu S.C."/>
            <person name="Wang J.Y."/>
            <person name="Lin Y.C."/>
            <person name="Xu Q."/>
            <person name="Chen L.J."/>
            <person name="Yoshida K."/>
            <person name="Fujiwara S."/>
            <person name="Wang Z.W."/>
            <person name="Zhang Y.Q."/>
            <person name="Mitsuda N."/>
            <person name="Wang M."/>
            <person name="Liu G.H."/>
            <person name="Pecoraro L."/>
            <person name="Huang H.X."/>
            <person name="Xiao X.J."/>
            <person name="Lin M."/>
            <person name="Wu X.Y."/>
            <person name="Wu W.L."/>
            <person name="Chen Y.Y."/>
            <person name="Chang S.B."/>
            <person name="Sakamoto S."/>
            <person name="Ohme-Takagi M."/>
            <person name="Yagi M."/>
            <person name="Zeng S.J."/>
            <person name="Shen C.Y."/>
            <person name="Yeh C.M."/>
            <person name="Luo Y.B."/>
            <person name="Tsai W.C."/>
            <person name="Van de Peer Y."/>
            <person name="Liu Z.J."/>
        </authorList>
    </citation>
    <scope>NUCLEOTIDE SEQUENCE [LARGE SCALE GENOMIC DNA]</scope>
    <source>
        <strain evidence="2">cv. Shenzhen</strain>
        <tissue evidence="1">Stem</tissue>
    </source>
</reference>
<evidence type="ECO:0000313" key="2">
    <source>
        <dbReference type="Proteomes" id="UP000236161"/>
    </source>
</evidence>
<accession>A0A2I0AWD4</accession>
<dbReference type="EMBL" id="KZ451943">
    <property type="protein sequence ID" value="PKA59854.1"/>
    <property type="molecule type" value="Genomic_DNA"/>
</dbReference>
<dbReference type="Proteomes" id="UP000236161">
    <property type="component" value="Unassembled WGS sequence"/>
</dbReference>
<organism evidence="1 2">
    <name type="scientific">Apostasia shenzhenica</name>
    <dbReference type="NCBI Taxonomy" id="1088818"/>
    <lineage>
        <taxon>Eukaryota</taxon>
        <taxon>Viridiplantae</taxon>
        <taxon>Streptophyta</taxon>
        <taxon>Embryophyta</taxon>
        <taxon>Tracheophyta</taxon>
        <taxon>Spermatophyta</taxon>
        <taxon>Magnoliopsida</taxon>
        <taxon>Liliopsida</taxon>
        <taxon>Asparagales</taxon>
        <taxon>Orchidaceae</taxon>
        <taxon>Apostasioideae</taxon>
        <taxon>Apostasia</taxon>
    </lineage>
</organism>
<name>A0A2I0AWD4_9ASPA</name>
<protein>
    <submittedName>
        <fullName evidence="1">Uncharacterized protein</fullName>
    </submittedName>
</protein>
<sequence length="100" mass="11158">MKKWSADEIKFRPVGWQVFDVQPPARWQPIRISSMGMAESTGTAVARRSCAERLQYPTKFPPSAMVSCEIHFLACSSETNGVTRAAFFLCVSETANRVAE</sequence>